<dbReference type="InterPro" id="IPR036390">
    <property type="entry name" value="WH_DNA-bd_sf"/>
</dbReference>
<gene>
    <name evidence="4" type="ORF">C449_13337</name>
</gene>
<sequence>MIRDVINEIVDTDRYDVLYAAKRLPQPTTRSEIADYSNVSRQTTSNHIAVLNDRGFVKSHESGIEITAGGKVLAESIKDSLDPVGRDELAYLSRSEYPIKALLTIYETNSRACDLDSAISGSPSRSTIGRALDSFVEYGWVAEDSDSLSLTADGKEALVAYDELARAVEQLIEKANWLQRLPPEDATFPVHELEDAYVIASDTGKKARALWRALRLCDLRTNRFRCVVSIYNPVLFHAYRMMLDMGIEGESVIDWETFKDIRNEQETAFAADESLYANYQPRYLDYSHTLGVGLYDDRKVAVGAYNEVGDGGEIAMIVSSNDALIEWGTDLYKSYRAESKHPSEAIGDETDQLATTAD</sequence>
<dbReference type="InterPro" id="IPR036388">
    <property type="entry name" value="WH-like_DNA-bd_sf"/>
</dbReference>
<dbReference type="AlphaFoldDB" id="M0MGM2"/>
<evidence type="ECO:0000259" key="3">
    <source>
        <dbReference type="Pfam" id="PF25213"/>
    </source>
</evidence>
<dbReference type="Pfam" id="PF25213">
    <property type="entry name" value="HVO_A0261_N"/>
    <property type="match status" value="1"/>
</dbReference>
<evidence type="ECO:0000259" key="2">
    <source>
        <dbReference type="Pfam" id="PF08350"/>
    </source>
</evidence>
<evidence type="ECO:0000313" key="5">
    <source>
        <dbReference type="Proteomes" id="UP000011669"/>
    </source>
</evidence>
<feature type="region of interest" description="Disordered" evidence="1">
    <location>
        <begin position="339"/>
        <end position="358"/>
    </location>
</feature>
<proteinExistence type="predicted"/>
<dbReference type="InterPro" id="IPR057527">
    <property type="entry name" value="HVO_A0261-like_N"/>
</dbReference>
<dbReference type="Pfam" id="PF08350">
    <property type="entry name" value="FilR1_middle"/>
    <property type="match status" value="1"/>
</dbReference>
<name>M0MGM2_9EURY</name>
<accession>M0MGM2</accession>
<evidence type="ECO:0000256" key="1">
    <source>
        <dbReference type="SAM" id="MobiDB-lite"/>
    </source>
</evidence>
<protein>
    <submittedName>
        <fullName evidence="4">Uncharacterized protein</fullName>
    </submittedName>
</protein>
<dbReference type="EMBL" id="AOMD01000029">
    <property type="protein sequence ID" value="EMA43545.1"/>
    <property type="molecule type" value="Genomic_DNA"/>
</dbReference>
<keyword evidence="5" id="KW-1185">Reference proteome</keyword>
<dbReference type="Gene3D" id="1.10.10.10">
    <property type="entry name" value="Winged helix-like DNA-binding domain superfamily/Winged helix DNA-binding domain"/>
    <property type="match status" value="1"/>
</dbReference>
<dbReference type="SUPFAM" id="SSF46785">
    <property type="entry name" value="Winged helix' DNA-binding domain"/>
    <property type="match status" value="1"/>
</dbReference>
<feature type="domain" description="HVO-A0261-like N-terminal" evidence="3">
    <location>
        <begin position="86"/>
        <end position="169"/>
    </location>
</feature>
<organism evidence="4 5">
    <name type="scientific">Halococcus saccharolyticus DSM 5350</name>
    <dbReference type="NCBI Taxonomy" id="1227455"/>
    <lineage>
        <taxon>Archaea</taxon>
        <taxon>Methanobacteriati</taxon>
        <taxon>Methanobacteriota</taxon>
        <taxon>Stenosarchaea group</taxon>
        <taxon>Halobacteria</taxon>
        <taxon>Halobacteriales</taxon>
        <taxon>Halococcaceae</taxon>
        <taxon>Halococcus</taxon>
    </lineage>
</organism>
<feature type="domain" description="Methanogenesis regulatory protein FilR1 middle" evidence="2">
    <location>
        <begin position="220"/>
        <end position="337"/>
    </location>
</feature>
<comment type="caution">
    <text evidence="4">The sequence shown here is derived from an EMBL/GenBank/DDBJ whole genome shotgun (WGS) entry which is preliminary data.</text>
</comment>
<dbReference type="InParanoid" id="M0MGM2"/>
<evidence type="ECO:0000313" key="4">
    <source>
        <dbReference type="EMBL" id="EMA43545.1"/>
    </source>
</evidence>
<dbReference type="Proteomes" id="UP000011669">
    <property type="component" value="Unassembled WGS sequence"/>
</dbReference>
<dbReference type="InterPro" id="IPR013561">
    <property type="entry name" value="FilR1_middle_dom"/>
</dbReference>
<reference evidence="4 5" key="1">
    <citation type="journal article" date="2014" name="PLoS Genet.">
        <title>Phylogenetically driven sequencing of extremely halophilic archaea reveals strategies for static and dynamic osmo-response.</title>
        <authorList>
            <person name="Becker E.A."/>
            <person name="Seitzer P.M."/>
            <person name="Tritt A."/>
            <person name="Larsen D."/>
            <person name="Krusor M."/>
            <person name="Yao A.I."/>
            <person name="Wu D."/>
            <person name="Madern D."/>
            <person name="Eisen J.A."/>
            <person name="Darling A.E."/>
            <person name="Facciotti M.T."/>
        </authorList>
    </citation>
    <scope>NUCLEOTIDE SEQUENCE [LARGE SCALE GENOMIC DNA]</scope>
    <source>
        <strain evidence="4 5">DSM 5350</strain>
    </source>
</reference>
<dbReference type="PATRIC" id="fig|1227455.4.peg.2722"/>